<sequence length="462" mass="49406">MRTSCWVPFAFALLGSIGCESTASAPPPQSAHEGAAVTKKRDEKIPPFRLGHFSSPDGFVAIVLDRTGELPKVQHDREKDVVELFVEEARDAGEVAGHWLNGPGGQHWFFLGTDGALWFIRPEARANATVRHLRSVATPLSRDAEADPLGAPTQRGSATPPPEKSAYEKAGEQLEALSVRARLPKFLPEESGNLAKIEEALGAIDASMLVRVSAKGAAAARWAPASEYIGNVQQGLGGRIDGYASDDPWDKAGKGLAKHGGQLRARVAFGEPSRLRTHLLTGWPPPLAEGTPGVVWMVSGGTVVFVSLDGGRYVISIPNDVAEQGLPVIPGAGALAQWPAPVQHALVDVDSIRGFAKGNAVPAQVGKDIEALDDAWFQCVNKAWGEGRKEGEKIEASPESYDRKRGKLSAIPKKYETKAQKDCAETKQKLEEGLVAFIEARTKARLSLHEKAKARAAALGVK</sequence>
<keyword evidence="4" id="KW-1185">Reference proteome</keyword>
<dbReference type="STRING" id="52.CMC5_024390"/>
<dbReference type="RefSeq" id="WP_050430541.1">
    <property type="nucleotide sequence ID" value="NZ_CP012159.1"/>
</dbReference>
<organism evidence="3 4">
    <name type="scientific">Chondromyces crocatus</name>
    <dbReference type="NCBI Taxonomy" id="52"/>
    <lineage>
        <taxon>Bacteria</taxon>
        <taxon>Pseudomonadati</taxon>
        <taxon>Myxococcota</taxon>
        <taxon>Polyangia</taxon>
        <taxon>Polyangiales</taxon>
        <taxon>Polyangiaceae</taxon>
        <taxon>Chondromyces</taxon>
    </lineage>
</organism>
<name>A0A0K1EBR5_CHOCO</name>
<reference evidence="3 4" key="1">
    <citation type="submission" date="2015-07" db="EMBL/GenBank/DDBJ databases">
        <title>Genome analysis of myxobacterium Chondromyces crocatus Cm c5 reveals a high potential for natural compound synthesis and the genetic basis for the loss of fruiting body formation.</title>
        <authorList>
            <person name="Zaburannyi N."/>
            <person name="Bunk B."/>
            <person name="Maier J."/>
            <person name="Overmann J."/>
            <person name="Mueller R."/>
        </authorList>
    </citation>
    <scope>NUCLEOTIDE SEQUENCE [LARGE SCALE GENOMIC DNA]</scope>
    <source>
        <strain evidence="3 4">Cm c5</strain>
    </source>
</reference>
<protein>
    <recommendedName>
        <fullName evidence="5">Secreted protein</fullName>
    </recommendedName>
</protein>
<dbReference type="AlphaFoldDB" id="A0A0K1EBR5"/>
<feature type="signal peptide" evidence="2">
    <location>
        <begin position="1"/>
        <end position="25"/>
    </location>
</feature>
<feature type="chain" id="PRO_5005459220" description="Secreted protein" evidence="2">
    <location>
        <begin position="26"/>
        <end position="462"/>
    </location>
</feature>
<evidence type="ECO:0000313" key="3">
    <source>
        <dbReference type="EMBL" id="AKT38294.1"/>
    </source>
</evidence>
<dbReference type="Proteomes" id="UP000067626">
    <property type="component" value="Chromosome"/>
</dbReference>
<keyword evidence="2" id="KW-0732">Signal</keyword>
<feature type="region of interest" description="Disordered" evidence="1">
    <location>
        <begin position="141"/>
        <end position="168"/>
    </location>
</feature>
<evidence type="ECO:0008006" key="5">
    <source>
        <dbReference type="Google" id="ProtNLM"/>
    </source>
</evidence>
<dbReference type="KEGG" id="ccro:CMC5_024390"/>
<proteinExistence type="predicted"/>
<evidence type="ECO:0000256" key="2">
    <source>
        <dbReference type="SAM" id="SignalP"/>
    </source>
</evidence>
<dbReference type="EMBL" id="CP012159">
    <property type="protein sequence ID" value="AKT38294.1"/>
    <property type="molecule type" value="Genomic_DNA"/>
</dbReference>
<gene>
    <name evidence="3" type="ORF">CMC5_024390</name>
</gene>
<evidence type="ECO:0000256" key="1">
    <source>
        <dbReference type="SAM" id="MobiDB-lite"/>
    </source>
</evidence>
<evidence type="ECO:0000313" key="4">
    <source>
        <dbReference type="Proteomes" id="UP000067626"/>
    </source>
</evidence>
<accession>A0A0K1EBR5</accession>
<dbReference type="OrthoDB" id="9817717at2"/>
<dbReference type="PROSITE" id="PS51257">
    <property type="entry name" value="PROKAR_LIPOPROTEIN"/>
    <property type="match status" value="1"/>
</dbReference>